<dbReference type="InterPro" id="IPR022463">
    <property type="entry name" value="1-PFruKinase"/>
</dbReference>
<evidence type="ECO:0000256" key="1">
    <source>
        <dbReference type="ARBA" id="ARBA00005380"/>
    </source>
</evidence>
<dbReference type="NCBIfam" id="TIGR03168">
    <property type="entry name" value="1-PFK"/>
    <property type="match status" value="1"/>
</dbReference>
<evidence type="ECO:0000256" key="6">
    <source>
        <dbReference type="ARBA" id="ARBA00022840"/>
    </source>
</evidence>
<dbReference type="Gene3D" id="3.40.1190.20">
    <property type="match status" value="1"/>
</dbReference>
<dbReference type="Pfam" id="PF00294">
    <property type="entry name" value="PfkB"/>
    <property type="match status" value="1"/>
</dbReference>
<dbReference type="PANTHER" id="PTHR46566:SF1">
    <property type="entry name" value="1-PHOSPHOFRUCTOKINASE"/>
    <property type="match status" value="1"/>
</dbReference>
<comment type="similarity">
    <text evidence="1">Belongs to the carbohydrate kinase pfkB family.</text>
</comment>
<dbReference type="GO" id="GO:0044281">
    <property type="term" value="P:small molecule metabolic process"/>
    <property type="evidence" value="ECO:0007669"/>
    <property type="project" value="UniProtKB-ARBA"/>
</dbReference>
<dbReference type="CDD" id="cd01164">
    <property type="entry name" value="FruK_PfkB_like"/>
    <property type="match status" value="1"/>
</dbReference>
<dbReference type="AlphaFoldDB" id="A0A430AD64"/>
<dbReference type="GO" id="GO:0005988">
    <property type="term" value="P:lactose metabolic process"/>
    <property type="evidence" value="ECO:0007669"/>
    <property type="project" value="UniProtKB-KW"/>
</dbReference>
<keyword evidence="4 8" id="KW-0547">Nucleotide-binding</keyword>
<keyword evidence="6 8" id="KW-0067">ATP-binding</keyword>
<dbReference type="GO" id="GO:0008662">
    <property type="term" value="F:1-phosphofructokinase activity"/>
    <property type="evidence" value="ECO:0007669"/>
    <property type="project" value="UniProtKB-UniRule"/>
</dbReference>
<comment type="function">
    <text evidence="9">Catalyzes the ATP-dependent phosphorylation of fructose-l-phosphate to fructose-l,6-bisphosphate.</text>
</comment>
<gene>
    <name evidence="11" type="ORF">CBF31_03935</name>
</gene>
<keyword evidence="3 8" id="KW-0423">Lactose metabolism</keyword>
<accession>A0A430AD64</accession>
<dbReference type="GO" id="GO:2001059">
    <property type="term" value="P:D-tagatose 6-phosphate catabolic process"/>
    <property type="evidence" value="ECO:0007669"/>
    <property type="project" value="UniProtKB-UniPathway"/>
</dbReference>
<comment type="similarity">
    <text evidence="8">Belongs to the carbohydrate kinase PfkB family. LacC subfamily.</text>
</comment>
<dbReference type="Proteomes" id="UP000287101">
    <property type="component" value="Unassembled WGS sequence"/>
</dbReference>
<keyword evidence="2 8" id="KW-0808">Transferase</keyword>
<dbReference type="InterPro" id="IPR002173">
    <property type="entry name" value="Carboh/pur_kinase_PfkB_CS"/>
</dbReference>
<reference evidence="11 12" key="1">
    <citation type="submission" date="2017-05" db="EMBL/GenBank/DDBJ databases">
        <title>Vagococcus spp. assemblies.</title>
        <authorList>
            <person name="Gulvik C.A."/>
        </authorList>
    </citation>
    <scope>NUCLEOTIDE SEQUENCE [LARGE SCALE GENOMIC DNA]</scope>
    <source>
        <strain evidence="11 12">CCUG 41755</strain>
    </source>
</reference>
<dbReference type="GO" id="GO:0005524">
    <property type="term" value="F:ATP binding"/>
    <property type="evidence" value="ECO:0007669"/>
    <property type="project" value="UniProtKB-UniRule"/>
</dbReference>
<dbReference type="GO" id="GO:0005829">
    <property type="term" value="C:cytosol"/>
    <property type="evidence" value="ECO:0007669"/>
    <property type="project" value="TreeGrafter"/>
</dbReference>
<evidence type="ECO:0000259" key="10">
    <source>
        <dbReference type="Pfam" id="PF00294"/>
    </source>
</evidence>
<dbReference type="GO" id="GO:0009024">
    <property type="term" value="F:tagatose-6-phosphate kinase activity"/>
    <property type="evidence" value="ECO:0007669"/>
    <property type="project" value="UniProtKB-EC"/>
</dbReference>
<comment type="catalytic activity">
    <reaction evidence="7 9">
        <text>beta-D-fructose 1-phosphate + ATP = beta-D-fructose 1,6-bisphosphate + ADP + H(+)</text>
        <dbReference type="Rhea" id="RHEA:14213"/>
        <dbReference type="ChEBI" id="CHEBI:15378"/>
        <dbReference type="ChEBI" id="CHEBI:30616"/>
        <dbReference type="ChEBI" id="CHEBI:32966"/>
        <dbReference type="ChEBI" id="CHEBI:138881"/>
        <dbReference type="ChEBI" id="CHEBI:456216"/>
        <dbReference type="EC" id="2.7.1.56"/>
    </reaction>
</comment>
<dbReference type="EMBL" id="NGJY01000001">
    <property type="protein sequence ID" value="RSU05174.1"/>
    <property type="molecule type" value="Genomic_DNA"/>
</dbReference>
<dbReference type="RefSeq" id="WP_126831063.1">
    <property type="nucleotide sequence ID" value="NZ_CBCRYB010000003.1"/>
</dbReference>
<keyword evidence="5 9" id="KW-0418">Kinase</keyword>
<comment type="caution">
    <text evidence="11">The sequence shown here is derived from an EMBL/GenBank/DDBJ whole genome shotgun (WGS) entry which is preliminary data.</text>
</comment>
<organism evidence="11 12">
    <name type="scientific">Vagococcus fessus</name>
    <dbReference type="NCBI Taxonomy" id="120370"/>
    <lineage>
        <taxon>Bacteria</taxon>
        <taxon>Bacillati</taxon>
        <taxon>Bacillota</taxon>
        <taxon>Bacilli</taxon>
        <taxon>Lactobacillales</taxon>
        <taxon>Enterococcaceae</taxon>
        <taxon>Vagococcus</taxon>
    </lineage>
</organism>
<dbReference type="PIRSF" id="PIRSF000535">
    <property type="entry name" value="1PFK/6PFK/LacC"/>
    <property type="match status" value="1"/>
</dbReference>
<dbReference type="InterPro" id="IPR011611">
    <property type="entry name" value="PfkB_dom"/>
</dbReference>
<evidence type="ECO:0000256" key="9">
    <source>
        <dbReference type="RuleBase" id="RU369061"/>
    </source>
</evidence>
<comment type="pathway">
    <text evidence="8">Carbohydrate metabolism; D-tagatose 6-phosphate degradation; D-glyceraldehyde 3-phosphate and glycerone phosphate from D-tagatose 6-phosphate: step 1/2.</text>
</comment>
<evidence type="ECO:0000256" key="5">
    <source>
        <dbReference type="ARBA" id="ARBA00022777"/>
    </source>
</evidence>
<dbReference type="SUPFAM" id="SSF53613">
    <property type="entry name" value="Ribokinase-like"/>
    <property type="match status" value="1"/>
</dbReference>
<keyword evidence="12" id="KW-1185">Reference proteome</keyword>
<proteinExistence type="inferred from homology"/>
<dbReference type="PANTHER" id="PTHR46566">
    <property type="entry name" value="1-PHOSPHOFRUCTOKINASE-RELATED"/>
    <property type="match status" value="1"/>
</dbReference>
<dbReference type="OrthoDB" id="9801219at2"/>
<name>A0A430AD64_9ENTE</name>
<sequence>MIYTVTLNPSIDYVVRLDTLETGSVNRSENQDKYPGGKGINVSRILKRLDVDSTALGFLGGFTGRFIEEALAGEKITTRFTPVKTDTRINVKLKADQETEINGQGPDLTEQDISALKHELSSLTSDDLVVLAGSIPGALPSDFYQELIALITKQGAEFIIDTTGDALLESLEYHPLLIKPNHHELGEMFDTTLVTIEDIIPYGQNLLKRGAKNVIVSMGKDGALLITPDLTIFAPPIKGDLKNSVGAGDSMVAGFISQLNRANAQSELEDAFRYGVASGSATAFSGDLATKDKIVNLLPQVTLKILN</sequence>
<evidence type="ECO:0000256" key="4">
    <source>
        <dbReference type="ARBA" id="ARBA00022741"/>
    </source>
</evidence>
<dbReference type="PROSITE" id="PS00584">
    <property type="entry name" value="PFKB_KINASES_2"/>
    <property type="match status" value="1"/>
</dbReference>
<dbReference type="EC" id="2.7.1.144" evidence="8"/>
<evidence type="ECO:0000313" key="12">
    <source>
        <dbReference type="Proteomes" id="UP000287101"/>
    </source>
</evidence>
<evidence type="ECO:0000256" key="8">
    <source>
        <dbReference type="PIRNR" id="PIRNR000535"/>
    </source>
</evidence>
<dbReference type="NCBIfam" id="TIGR03828">
    <property type="entry name" value="pfkB"/>
    <property type="match status" value="1"/>
</dbReference>
<dbReference type="UniPathway" id="UPA00704">
    <property type="reaction ID" value="UER00715"/>
</dbReference>
<dbReference type="FunFam" id="3.40.1190.20:FF:000001">
    <property type="entry name" value="Phosphofructokinase"/>
    <property type="match status" value="1"/>
</dbReference>
<protein>
    <recommendedName>
        <fullName evidence="8">Tagatose-6-phosphate kinase</fullName>
        <ecNumber evidence="8">2.7.1.144</ecNumber>
    </recommendedName>
</protein>
<evidence type="ECO:0000256" key="7">
    <source>
        <dbReference type="ARBA" id="ARBA00047745"/>
    </source>
</evidence>
<feature type="domain" description="Carbohydrate kinase PfkB" evidence="10">
    <location>
        <begin position="7"/>
        <end position="285"/>
    </location>
</feature>
<dbReference type="InterPro" id="IPR017583">
    <property type="entry name" value="Tagatose/fructose_Pkinase"/>
</dbReference>
<dbReference type="InterPro" id="IPR029056">
    <property type="entry name" value="Ribokinase-like"/>
</dbReference>
<dbReference type="GO" id="GO:0016052">
    <property type="term" value="P:carbohydrate catabolic process"/>
    <property type="evidence" value="ECO:0007669"/>
    <property type="project" value="UniProtKB-ARBA"/>
</dbReference>
<evidence type="ECO:0000313" key="11">
    <source>
        <dbReference type="EMBL" id="RSU05174.1"/>
    </source>
</evidence>
<evidence type="ECO:0000256" key="3">
    <source>
        <dbReference type="ARBA" id="ARBA00022736"/>
    </source>
</evidence>
<comment type="catalytic activity">
    <reaction evidence="8">
        <text>D-tagatofuranose 6-phosphate + ATP = D-tagatofuranose 1,6-bisphosphate + ADP + H(+)</text>
        <dbReference type="Rhea" id="RHEA:12420"/>
        <dbReference type="ChEBI" id="CHEBI:15378"/>
        <dbReference type="ChEBI" id="CHEBI:30616"/>
        <dbReference type="ChEBI" id="CHEBI:58694"/>
        <dbReference type="ChEBI" id="CHEBI:58695"/>
        <dbReference type="ChEBI" id="CHEBI:456216"/>
        <dbReference type="EC" id="2.7.1.144"/>
    </reaction>
</comment>
<evidence type="ECO:0000256" key="2">
    <source>
        <dbReference type="ARBA" id="ARBA00022679"/>
    </source>
</evidence>